<evidence type="ECO:0000256" key="1">
    <source>
        <dbReference type="ARBA" id="ARBA00004141"/>
    </source>
</evidence>
<dbReference type="RefSeq" id="XP_033537755.1">
    <property type="nucleotide sequence ID" value="XM_033678576.1"/>
</dbReference>
<evidence type="ECO:0000256" key="3">
    <source>
        <dbReference type="ARBA" id="ARBA00022989"/>
    </source>
</evidence>
<dbReference type="OrthoDB" id="3934549at2759"/>
<evidence type="ECO:0000256" key="7">
    <source>
        <dbReference type="SAM" id="Phobius"/>
    </source>
</evidence>
<feature type="transmembrane region" description="Helical" evidence="7">
    <location>
        <begin position="213"/>
        <end position="234"/>
    </location>
</feature>
<comment type="similarity">
    <text evidence="5">Belongs to the SAT4 family.</text>
</comment>
<dbReference type="Pfam" id="PF20684">
    <property type="entry name" value="Fung_rhodopsin"/>
    <property type="match status" value="1"/>
</dbReference>
<dbReference type="InterPro" id="IPR049326">
    <property type="entry name" value="Rhodopsin_dom_fungi"/>
</dbReference>
<evidence type="ECO:0000256" key="2">
    <source>
        <dbReference type="ARBA" id="ARBA00022692"/>
    </source>
</evidence>
<feature type="transmembrane region" description="Helical" evidence="7">
    <location>
        <begin position="53"/>
        <end position="76"/>
    </location>
</feature>
<evidence type="ECO:0000259" key="8">
    <source>
        <dbReference type="Pfam" id="PF20684"/>
    </source>
</evidence>
<keyword evidence="10" id="KW-1185">Reference proteome</keyword>
<evidence type="ECO:0000256" key="5">
    <source>
        <dbReference type="ARBA" id="ARBA00038359"/>
    </source>
</evidence>
<reference evidence="9 11" key="1">
    <citation type="submission" date="2020-01" db="EMBL/GenBank/DDBJ databases">
        <authorList>
            <consortium name="DOE Joint Genome Institute"/>
            <person name="Haridas S."/>
            <person name="Albert R."/>
            <person name="Binder M."/>
            <person name="Bloem J."/>
            <person name="Labutti K."/>
            <person name="Salamov A."/>
            <person name="Andreopoulos B."/>
            <person name="Baker S.E."/>
            <person name="Barry K."/>
            <person name="Bills G."/>
            <person name="Bluhm B.H."/>
            <person name="Cannon C."/>
            <person name="Castanera R."/>
            <person name="Culley D.E."/>
            <person name="Daum C."/>
            <person name="Ezra D."/>
            <person name="Gonzalez J.B."/>
            <person name="Henrissat B."/>
            <person name="Kuo A."/>
            <person name="Liang C."/>
            <person name="Lipzen A."/>
            <person name="Lutzoni F."/>
            <person name="Magnuson J."/>
            <person name="Mondo S."/>
            <person name="Nolan M."/>
            <person name="Ohm R."/>
            <person name="Pangilinan J."/>
            <person name="Park H.-J."/>
            <person name="Ramirez L."/>
            <person name="Alfaro M."/>
            <person name="Sun H."/>
            <person name="Tritt A."/>
            <person name="Yoshinaga Y."/>
            <person name="Zwiers L.-H."/>
            <person name="Turgeon B.G."/>
            <person name="Goodwin S.B."/>
            <person name="Spatafora J.W."/>
            <person name="Crous P.W."/>
            <person name="Grigoriev I.V."/>
        </authorList>
    </citation>
    <scope>NUCLEOTIDE SEQUENCE</scope>
    <source>
        <strain evidence="9 11">CBS 781.70</strain>
    </source>
</reference>
<dbReference type="GO" id="GO:0016020">
    <property type="term" value="C:membrane"/>
    <property type="evidence" value="ECO:0007669"/>
    <property type="project" value="UniProtKB-SubCell"/>
</dbReference>
<evidence type="ECO:0000256" key="6">
    <source>
        <dbReference type="SAM" id="MobiDB-lite"/>
    </source>
</evidence>
<comment type="subcellular location">
    <subcellularLocation>
        <location evidence="1">Membrane</location>
        <topology evidence="1">Multi-pass membrane protein</topology>
    </subcellularLocation>
</comment>
<feature type="transmembrane region" description="Helical" evidence="7">
    <location>
        <begin position="130"/>
        <end position="151"/>
    </location>
</feature>
<feature type="transmembrane region" description="Helical" evidence="7">
    <location>
        <begin position="20"/>
        <end position="41"/>
    </location>
</feature>
<feature type="region of interest" description="Disordered" evidence="6">
    <location>
        <begin position="289"/>
        <end position="317"/>
    </location>
</feature>
<gene>
    <name evidence="9 11" type="ORF">P152DRAFT_454362</name>
</gene>
<keyword evidence="3 7" id="KW-1133">Transmembrane helix</keyword>
<reference evidence="11" key="2">
    <citation type="submission" date="2020-04" db="EMBL/GenBank/DDBJ databases">
        <authorList>
            <consortium name="NCBI Genome Project"/>
        </authorList>
    </citation>
    <scope>NUCLEOTIDE SEQUENCE</scope>
    <source>
        <strain evidence="11">CBS 781.70</strain>
    </source>
</reference>
<evidence type="ECO:0000313" key="10">
    <source>
        <dbReference type="Proteomes" id="UP000504638"/>
    </source>
</evidence>
<organism evidence="9">
    <name type="scientific">Eremomyces bilateralis CBS 781.70</name>
    <dbReference type="NCBI Taxonomy" id="1392243"/>
    <lineage>
        <taxon>Eukaryota</taxon>
        <taxon>Fungi</taxon>
        <taxon>Dikarya</taxon>
        <taxon>Ascomycota</taxon>
        <taxon>Pezizomycotina</taxon>
        <taxon>Dothideomycetes</taxon>
        <taxon>Dothideomycetes incertae sedis</taxon>
        <taxon>Eremomycetales</taxon>
        <taxon>Eremomycetaceae</taxon>
        <taxon>Eremomyces</taxon>
    </lineage>
</organism>
<name>A0A6G1GDN1_9PEZI</name>
<sequence>MADSGIPFTLLPDESKRGRLLATATPLFAIALLTYIGRMYTRLHPVVTLRWDDFVMSLSVVLTIIHYGLIVHATNLGAGRHFYYLQLPQLDAAGCILFIMQMIWIWCITFVKFSVALMLYRTREDRPWRLWLSGFMGLLVAIGIVVSALQLGQCRPIRAFWNPFVPGAKCWSKTFATNVLHGASAFFLATDLVLSLLPLTFILKLRRPRRDKIVIGCLMGLGLIASAASLVKILRTNIMATSQDPIWDLPDLALWAWIELYLGIMAACIPCLKAPFEKLLKKTGLLTTGDRSQQSTRTGNQSKGYVSVGPIESGLGRGKDTELGTIVKQHEVYIEEYSQKDANYPPRGVYRHNGMDSRW</sequence>
<dbReference type="InterPro" id="IPR052337">
    <property type="entry name" value="SAT4-like"/>
</dbReference>
<dbReference type="PANTHER" id="PTHR33048">
    <property type="entry name" value="PTH11-LIKE INTEGRAL MEMBRANE PROTEIN (AFU_ORTHOLOGUE AFUA_5G11245)"/>
    <property type="match status" value="1"/>
</dbReference>
<dbReference type="Proteomes" id="UP000504638">
    <property type="component" value="Unplaced"/>
</dbReference>
<feature type="compositionally biased region" description="Polar residues" evidence="6">
    <location>
        <begin position="290"/>
        <end position="304"/>
    </location>
</feature>
<feature type="transmembrane region" description="Helical" evidence="7">
    <location>
        <begin position="179"/>
        <end position="201"/>
    </location>
</feature>
<proteinExistence type="inferred from homology"/>
<evidence type="ECO:0000313" key="9">
    <source>
        <dbReference type="EMBL" id="KAF1816124.1"/>
    </source>
</evidence>
<dbReference type="AlphaFoldDB" id="A0A6G1GDN1"/>
<feature type="transmembrane region" description="Helical" evidence="7">
    <location>
        <begin position="254"/>
        <end position="272"/>
    </location>
</feature>
<feature type="domain" description="Rhodopsin" evidence="8">
    <location>
        <begin position="38"/>
        <end position="277"/>
    </location>
</feature>
<protein>
    <recommendedName>
        <fullName evidence="8">Rhodopsin domain-containing protein</fullName>
    </recommendedName>
</protein>
<reference evidence="11" key="3">
    <citation type="submission" date="2025-04" db="UniProtKB">
        <authorList>
            <consortium name="RefSeq"/>
        </authorList>
    </citation>
    <scope>IDENTIFICATION</scope>
    <source>
        <strain evidence="11">CBS 781.70</strain>
    </source>
</reference>
<accession>A0A6G1GDN1</accession>
<keyword evidence="4 7" id="KW-0472">Membrane</keyword>
<feature type="transmembrane region" description="Helical" evidence="7">
    <location>
        <begin position="96"/>
        <end position="118"/>
    </location>
</feature>
<dbReference type="GeneID" id="54419146"/>
<evidence type="ECO:0000256" key="4">
    <source>
        <dbReference type="ARBA" id="ARBA00023136"/>
    </source>
</evidence>
<dbReference type="PANTHER" id="PTHR33048:SF129">
    <property type="entry name" value="INTEGRAL MEMBRANE PROTEIN-RELATED"/>
    <property type="match status" value="1"/>
</dbReference>
<dbReference type="EMBL" id="ML975150">
    <property type="protein sequence ID" value="KAF1816124.1"/>
    <property type="molecule type" value="Genomic_DNA"/>
</dbReference>
<keyword evidence="2 7" id="KW-0812">Transmembrane</keyword>
<evidence type="ECO:0000313" key="11">
    <source>
        <dbReference type="RefSeq" id="XP_033537755.1"/>
    </source>
</evidence>